<evidence type="ECO:0000256" key="1">
    <source>
        <dbReference type="ARBA" id="ARBA00022676"/>
    </source>
</evidence>
<organism evidence="4 5">
    <name type="scientific">Aeromonas diversa CDC 2478-85</name>
    <dbReference type="NCBI Taxonomy" id="1268237"/>
    <lineage>
        <taxon>Bacteria</taxon>
        <taxon>Pseudomonadati</taxon>
        <taxon>Pseudomonadota</taxon>
        <taxon>Gammaproteobacteria</taxon>
        <taxon>Aeromonadales</taxon>
        <taxon>Aeromonadaceae</taxon>
        <taxon>Aeromonas</taxon>
    </lineage>
</organism>
<comment type="similarity">
    <text evidence="3">Belongs to the glycosyltransferase 9 family.</text>
</comment>
<reference evidence="4 5" key="1">
    <citation type="journal article" date="2013" name="Genome Announc.">
        <title>Draft Genome Sequence of the Aeromonas diversa Type Strain.</title>
        <authorList>
            <person name="Farfan M."/>
            <person name="Spataro N."/>
            <person name="Sanglas A."/>
            <person name="Albarral V."/>
            <person name="Loren J.G."/>
            <person name="Bosch E."/>
            <person name="Fuste M.C."/>
        </authorList>
    </citation>
    <scope>NUCLEOTIDE SEQUENCE [LARGE SCALE GENOMIC DNA]</scope>
    <source>
        <strain evidence="4 5">2478-85</strain>
    </source>
</reference>
<dbReference type="InterPro" id="IPR002201">
    <property type="entry name" value="Glyco_trans_9"/>
</dbReference>
<dbReference type="Proteomes" id="UP000023775">
    <property type="component" value="Unassembled WGS sequence"/>
</dbReference>
<dbReference type="InterPro" id="IPR051199">
    <property type="entry name" value="LPS_LOS_Heptosyltrfase"/>
</dbReference>
<keyword evidence="5" id="KW-1185">Reference proteome</keyword>
<sequence>MPLFQTPPRSLCILRLSAIGDCCHALALIGAIRRAWPETRITWIVGTLEASLFSHLPGVEIIPFDKKEGWRGYRKLWQQLKGHRFDALLHLQAALRASIATLGIRADVKLGFDRSRASDGQWLFTNHKVPSPTSPHVLDGFLAFARELGVVDPQPSWDLPIAPQDRAWARETLGTKPTLLICAAASKAFKNWTAEGYAAVADHAAERGFQVLLCGGPAQLERDLAHDIQTRCRTQPSNLVGQTRLPQLLALIAEASLVISPDTGPAHMATITGTPVIGLYAHHNPERTGPYHCREWVVSVYRECIERETGRPPEQLDWRTRLKDPRAMALIPPARVVDVFDTWLKTQQDPSAKPNEPSEIT</sequence>
<evidence type="ECO:0000313" key="4">
    <source>
        <dbReference type="EMBL" id="ENY71300.1"/>
    </source>
</evidence>
<evidence type="ECO:0000256" key="3">
    <source>
        <dbReference type="ARBA" id="ARBA00043995"/>
    </source>
</evidence>
<evidence type="ECO:0000313" key="5">
    <source>
        <dbReference type="Proteomes" id="UP000023775"/>
    </source>
</evidence>
<dbReference type="PATRIC" id="fig|1268237.3.peg.2721"/>
<dbReference type="GO" id="GO:0009244">
    <property type="term" value="P:lipopolysaccharide core region biosynthetic process"/>
    <property type="evidence" value="ECO:0007669"/>
    <property type="project" value="TreeGrafter"/>
</dbReference>
<evidence type="ECO:0000256" key="2">
    <source>
        <dbReference type="ARBA" id="ARBA00022679"/>
    </source>
</evidence>
<dbReference type="GO" id="GO:0005829">
    <property type="term" value="C:cytosol"/>
    <property type="evidence" value="ECO:0007669"/>
    <property type="project" value="TreeGrafter"/>
</dbReference>
<name>N9TZ23_9GAMM</name>
<dbReference type="PANTHER" id="PTHR30160">
    <property type="entry name" value="TETRAACYLDISACCHARIDE 4'-KINASE-RELATED"/>
    <property type="match status" value="1"/>
</dbReference>
<dbReference type="SUPFAM" id="SSF53756">
    <property type="entry name" value="UDP-Glycosyltransferase/glycogen phosphorylase"/>
    <property type="match status" value="1"/>
</dbReference>
<dbReference type="Pfam" id="PF01075">
    <property type="entry name" value="Glyco_transf_9"/>
    <property type="match status" value="1"/>
</dbReference>
<dbReference type="GO" id="GO:0008713">
    <property type="term" value="F:ADP-heptose-lipopolysaccharide heptosyltransferase activity"/>
    <property type="evidence" value="ECO:0007669"/>
    <property type="project" value="TreeGrafter"/>
</dbReference>
<dbReference type="CDD" id="cd03789">
    <property type="entry name" value="GT9_LPS_heptosyltransferase"/>
    <property type="match status" value="1"/>
</dbReference>
<dbReference type="PANTHER" id="PTHR30160:SF21">
    <property type="entry name" value="LIPOPOLYSACCHARIDE CORE HEPTOSYLTRANSFERASE OPSX"/>
    <property type="match status" value="1"/>
</dbReference>
<proteinExistence type="inferred from homology"/>
<comment type="caution">
    <text evidence="4">The sequence shown here is derived from an EMBL/GenBank/DDBJ whole genome shotgun (WGS) entry which is preliminary data.</text>
</comment>
<dbReference type="eggNOG" id="COG0859">
    <property type="taxonomic scope" value="Bacteria"/>
</dbReference>
<dbReference type="AlphaFoldDB" id="N9TZ23"/>
<gene>
    <name evidence="4" type="ORF">G114_13828</name>
</gene>
<dbReference type="FunFam" id="3.40.50.2000:FF:000023">
    <property type="entry name" value="ADP-heptose--LPS heptosyltransferase II"/>
    <property type="match status" value="1"/>
</dbReference>
<keyword evidence="1" id="KW-0328">Glycosyltransferase</keyword>
<dbReference type="EMBL" id="APVG01000038">
    <property type="protein sequence ID" value="ENY71300.1"/>
    <property type="molecule type" value="Genomic_DNA"/>
</dbReference>
<accession>N9TZ23</accession>
<keyword evidence="2 4" id="KW-0808">Transferase</keyword>
<dbReference type="Gene3D" id="3.40.50.2000">
    <property type="entry name" value="Glycogen Phosphorylase B"/>
    <property type="match status" value="2"/>
</dbReference>
<protein>
    <submittedName>
        <fullName evidence="4">ADP-heptose--LPS heptosyltransferase III</fullName>
    </submittedName>
</protein>